<sequence length="87" mass="10363">MSLSSSVSRFVPVVSNSLFWREKPRRSKPSKRRWKLATKKSSKRPLLTMGPFRCWPLLTMGPFRCWCGSQRKERIQSRECCIRELHH</sequence>
<keyword evidence="2" id="KW-1185">Reference proteome</keyword>
<evidence type="ECO:0000313" key="2">
    <source>
        <dbReference type="Proteomes" id="UP000270094"/>
    </source>
</evidence>
<protein>
    <submittedName>
        <fullName evidence="1">Uncharacterized protein</fullName>
    </submittedName>
</protein>
<reference evidence="1 2" key="1">
    <citation type="submission" date="2018-11" db="EMBL/GenBank/DDBJ databases">
        <authorList>
            <consortium name="Pathogen Informatics"/>
        </authorList>
    </citation>
    <scope>NUCLEOTIDE SEQUENCE [LARGE SCALE GENOMIC DNA]</scope>
</reference>
<dbReference type="Proteomes" id="UP000270094">
    <property type="component" value="Unassembled WGS sequence"/>
</dbReference>
<dbReference type="EMBL" id="UYYB01109981">
    <property type="protein sequence ID" value="VDM80771.1"/>
    <property type="molecule type" value="Genomic_DNA"/>
</dbReference>
<proteinExistence type="predicted"/>
<name>A0A3P7J6B6_STRVU</name>
<gene>
    <name evidence="1" type="ORF">SVUK_LOCUS15769</name>
</gene>
<organism evidence="1 2">
    <name type="scientific">Strongylus vulgaris</name>
    <name type="common">Blood worm</name>
    <dbReference type="NCBI Taxonomy" id="40348"/>
    <lineage>
        <taxon>Eukaryota</taxon>
        <taxon>Metazoa</taxon>
        <taxon>Ecdysozoa</taxon>
        <taxon>Nematoda</taxon>
        <taxon>Chromadorea</taxon>
        <taxon>Rhabditida</taxon>
        <taxon>Rhabditina</taxon>
        <taxon>Rhabditomorpha</taxon>
        <taxon>Strongyloidea</taxon>
        <taxon>Strongylidae</taxon>
        <taxon>Strongylus</taxon>
    </lineage>
</organism>
<evidence type="ECO:0000313" key="1">
    <source>
        <dbReference type="EMBL" id="VDM80771.1"/>
    </source>
</evidence>
<dbReference type="AlphaFoldDB" id="A0A3P7J6B6"/>
<accession>A0A3P7J6B6</accession>